<protein>
    <submittedName>
        <fullName evidence="1">Uncharacterized protein</fullName>
    </submittedName>
</protein>
<name>A0A1Z4BQI8_9FLAO</name>
<evidence type="ECO:0000313" key="2">
    <source>
        <dbReference type="Proteomes" id="UP000197007"/>
    </source>
</evidence>
<dbReference type="Proteomes" id="UP000197007">
    <property type="component" value="Chromosome"/>
</dbReference>
<gene>
    <name evidence="1" type="ORF">CBG49_10590</name>
</gene>
<reference evidence="2" key="1">
    <citation type="submission" date="2017-06" db="EMBL/GenBank/DDBJ databases">
        <title>Complete genome sequence of Capnocytophaga sp. KCOM 1579 (=ChDC OS43) isolated from a human refractory periapical abscess lesion.</title>
        <authorList>
            <person name="Kook J.-K."/>
            <person name="Park S.-N."/>
            <person name="Lim Y.K."/>
            <person name="Roh H."/>
        </authorList>
    </citation>
    <scope>NUCLEOTIDE SEQUENCE [LARGE SCALE GENOMIC DNA]</scope>
    <source>
        <strain evidence="2">ChDC OS43</strain>
    </source>
</reference>
<keyword evidence="2" id="KW-1185">Reference proteome</keyword>
<dbReference type="EMBL" id="CP022022">
    <property type="protein sequence ID" value="ASF43483.1"/>
    <property type="molecule type" value="Genomic_DNA"/>
</dbReference>
<sequence length="190" mass="22509">MHYNTDIMKKCINIIEFDTDKKLYCSNTFISEEGVKKASHAVCLSENNFCIQLSNVPPQYYFPRNFKTIYSVTDGENTMQINSFIGPIWAHKYIKNVPFIPGVFDLKKEYFIKDPITEKLIYYPEIIIKGKDIPVAELMQDYVFGEELFDFYLEEKKRTFDKIKFQMYDISNSLFFSLIPFENTKENIKK</sequence>
<organism evidence="1 2">
    <name type="scientific">Capnocytophaga endodontalis</name>
    <dbReference type="NCBI Taxonomy" id="2708117"/>
    <lineage>
        <taxon>Bacteria</taxon>
        <taxon>Pseudomonadati</taxon>
        <taxon>Bacteroidota</taxon>
        <taxon>Flavobacteriia</taxon>
        <taxon>Flavobacteriales</taxon>
        <taxon>Flavobacteriaceae</taxon>
        <taxon>Capnocytophaga</taxon>
    </lineage>
</organism>
<accession>A0A1Z4BQI8</accession>
<evidence type="ECO:0000313" key="1">
    <source>
        <dbReference type="EMBL" id="ASF43483.1"/>
    </source>
</evidence>
<proteinExistence type="predicted"/>
<dbReference type="KEGG" id="capn:CBG49_10590"/>
<dbReference type="AlphaFoldDB" id="A0A1Z4BQI8"/>